<dbReference type="EMBL" id="PSQE01000002">
    <property type="protein sequence ID" value="RHN74691.1"/>
    <property type="molecule type" value="Genomic_DNA"/>
</dbReference>
<feature type="signal peptide" evidence="1">
    <location>
        <begin position="1"/>
        <end position="24"/>
    </location>
</feature>
<protein>
    <submittedName>
        <fullName evidence="3">Putative knottin, scorpion toxin, Late nodulin</fullName>
    </submittedName>
</protein>
<evidence type="ECO:0000256" key="1">
    <source>
        <dbReference type="SAM" id="SignalP"/>
    </source>
</evidence>
<dbReference type="Pfam" id="PF07127">
    <property type="entry name" value="Nodulin_late"/>
    <property type="match status" value="1"/>
</dbReference>
<evidence type="ECO:0000313" key="4">
    <source>
        <dbReference type="Proteomes" id="UP000265566"/>
    </source>
</evidence>
<dbReference type="Proteomes" id="UP000265566">
    <property type="component" value="Chromosome 2"/>
</dbReference>
<evidence type="ECO:0000259" key="2">
    <source>
        <dbReference type="Pfam" id="PF07127"/>
    </source>
</evidence>
<comment type="caution">
    <text evidence="3">The sequence shown here is derived from an EMBL/GenBank/DDBJ whole genome shotgun (WGS) entry which is preliminary data.</text>
</comment>
<evidence type="ECO:0000313" key="3">
    <source>
        <dbReference type="EMBL" id="RHN74691.1"/>
    </source>
</evidence>
<keyword evidence="1" id="KW-0732">Signal</keyword>
<dbReference type="GO" id="GO:0046872">
    <property type="term" value="F:metal ion binding"/>
    <property type="evidence" value="ECO:0007669"/>
    <property type="project" value="InterPro"/>
</dbReference>
<dbReference type="InterPro" id="IPR036574">
    <property type="entry name" value="Scorpion_toxin-like_sf"/>
</dbReference>
<dbReference type="InterPro" id="IPR009810">
    <property type="entry name" value="Nodulin_late_dom"/>
</dbReference>
<proteinExistence type="predicted"/>
<dbReference type="SUPFAM" id="SSF57095">
    <property type="entry name" value="Scorpion toxin-like"/>
    <property type="match status" value="1"/>
</dbReference>
<dbReference type="Gramene" id="rna10798">
    <property type="protein sequence ID" value="RHN74691.1"/>
    <property type="gene ID" value="gene10798"/>
</dbReference>
<feature type="chain" id="PRO_5017259299" evidence="1">
    <location>
        <begin position="25"/>
        <end position="70"/>
    </location>
</feature>
<accession>A0A396JDJ1</accession>
<dbReference type="AlphaFoldDB" id="A0A396JDJ1"/>
<reference evidence="4" key="1">
    <citation type="journal article" date="2018" name="Nat. Plants">
        <title>Whole-genome landscape of Medicago truncatula symbiotic genes.</title>
        <authorList>
            <person name="Pecrix Y."/>
            <person name="Staton S.E."/>
            <person name="Sallet E."/>
            <person name="Lelandais-Briere C."/>
            <person name="Moreau S."/>
            <person name="Carrere S."/>
            <person name="Blein T."/>
            <person name="Jardinaud M.F."/>
            <person name="Latrasse D."/>
            <person name="Zouine M."/>
            <person name="Zahm M."/>
            <person name="Kreplak J."/>
            <person name="Mayjonade B."/>
            <person name="Satge C."/>
            <person name="Perez M."/>
            <person name="Cauet S."/>
            <person name="Marande W."/>
            <person name="Chantry-Darmon C."/>
            <person name="Lopez-Roques C."/>
            <person name="Bouchez O."/>
            <person name="Berard A."/>
            <person name="Debelle F."/>
            <person name="Munos S."/>
            <person name="Bendahmane A."/>
            <person name="Berges H."/>
            <person name="Niebel A."/>
            <person name="Buitink J."/>
            <person name="Frugier F."/>
            <person name="Benhamed M."/>
            <person name="Crespi M."/>
            <person name="Gouzy J."/>
            <person name="Gamas P."/>
        </authorList>
    </citation>
    <scope>NUCLEOTIDE SEQUENCE [LARGE SCALE GENOMIC DNA]</scope>
    <source>
        <strain evidence="4">cv. Jemalong A17</strain>
    </source>
</reference>
<sequence length="70" mass="8082">MAEFINFVSVIILLISLFFVIVNGEFENYCTKDSDCESYCPNPKYGKCLDNKCICQLIWMGCHGKKNGFW</sequence>
<organism evidence="3 4">
    <name type="scientific">Medicago truncatula</name>
    <name type="common">Barrel medic</name>
    <name type="synonym">Medicago tribuloides</name>
    <dbReference type="NCBI Taxonomy" id="3880"/>
    <lineage>
        <taxon>Eukaryota</taxon>
        <taxon>Viridiplantae</taxon>
        <taxon>Streptophyta</taxon>
        <taxon>Embryophyta</taxon>
        <taxon>Tracheophyta</taxon>
        <taxon>Spermatophyta</taxon>
        <taxon>Magnoliopsida</taxon>
        <taxon>eudicotyledons</taxon>
        <taxon>Gunneridae</taxon>
        <taxon>Pentapetalae</taxon>
        <taxon>rosids</taxon>
        <taxon>fabids</taxon>
        <taxon>Fabales</taxon>
        <taxon>Fabaceae</taxon>
        <taxon>Papilionoideae</taxon>
        <taxon>50 kb inversion clade</taxon>
        <taxon>NPAAA clade</taxon>
        <taxon>Hologalegina</taxon>
        <taxon>IRL clade</taxon>
        <taxon>Trifolieae</taxon>
        <taxon>Medicago</taxon>
    </lineage>
</organism>
<name>A0A396JDJ1_MEDTR</name>
<gene>
    <name evidence="3" type="ORF">MtrunA17_Chr2g0313081</name>
</gene>
<feature type="domain" description="Late nodulin" evidence="2">
    <location>
        <begin position="1"/>
        <end position="53"/>
    </location>
</feature>